<evidence type="ECO:0000313" key="1">
    <source>
        <dbReference type="EMBL" id="MEQ2292687.1"/>
    </source>
</evidence>
<comment type="caution">
    <text evidence="1">The sequence shown here is derived from an EMBL/GenBank/DDBJ whole genome shotgun (WGS) entry which is preliminary data.</text>
</comment>
<protein>
    <submittedName>
        <fullName evidence="1">Uncharacterized protein</fullName>
    </submittedName>
</protein>
<accession>A0ABV0YG38</accession>
<proteinExistence type="predicted"/>
<reference evidence="1 2" key="1">
    <citation type="submission" date="2021-06" db="EMBL/GenBank/DDBJ databases">
        <authorList>
            <person name="Palmer J.M."/>
        </authorList>
    </citation>
    <scope>NUCLEOTIDE SEQUENCE [LARGE SCALE GENOMIC DNA]</scope>
    <source>
        <strain evidence="1 2">AS_MEX2019</strain>
        <tissue evidence="1">Muscle</tissue>
    </source>
</reference>
<sequence>MSLPAPCLTSLVPIIDPVFVPGLLSQPSPGLFSLKPPTSLTCTVEISACHPLRFPLWVSSSTQDKSSDSRMVRGV</sequence>
<organism evidence="1 2">
    <name type="scientific">Ameca splendens</name>
    <dbReference type="NCBI Taxonomy" id="208324"/>
    <lineage>
        <taxon>Eukaryota</taxon>
        <taxon>Metazoa</taxon>
        <taxon>Chordata</taxon>
        <taxon>Craniata</taxon>
        <taxon>Vertebrata</taxon>
        <taxon>Euteleostomi</taxon>
        <taxon>Actinopterygii</taxon>
        <taxon>Neopterygii</taxon>
        <taxon>Teleostei</taxon>
        <taxon>Neoteleostei</taxon>
        <taxon>Acanthomorphata</taxon>
        <taxon>Ovalentaria</taxon>
        <taxon>Atherinomorphae</taxon>
        <taxon>Cyprinodontiformes</taxon>
        <taxon>Goodeidae</taxon>
        <taxon>Ameca</taxon>
    </lineage>
</organism>
<name>A0ABV0YG38_9TELE</name>
<gene>
    <name evidence="1" type="ORF">AMECASPLE_025512</name>
</gene>
<dbReference type="EMBL" id="JAHRIP010030733">
    <property type="protein sequence ID" value="MEQ2292687.1"/>
    <property type="molecule type" value="Genomic_DNA"/>
</dbReference>
<evidence type="ECO:0000313" key="2">
    <source>
        <dbReference type="Proteomes" id="UP001469553"/>
    </source>
</evidence>
<keyword evidence="2" id="KW-1185">Reference proteome</keyword>
<dbReference type="Proteomes" id="UP001469553">
    <property type="component" value="Unassembled WGS sequence"/>
</dbReference>